<evidence type="ECO:0000313" key="2">
    <source>
        <dbReference type="Proteomes" id="UP000253034"/>
    </source>
</evidence>
<organism evidence="1 2">
    <name type="scientific">Anaerobacterium chartisolvens</name>
    <dbReference type="NCBI Taxonomy" id="1297424"/>
    <lineage>
        <taxon>Bacteria</taxon>
        <taxon>Bacillati</taxon>
        <taxon>Bacillota</taxon>
        <taxon>Clostridia</taxon>
        <taxon>Eubacteriales</taxon>
        <taxon>Oscillospiraceae</taxon>
        <taxon>Anaerobacterium</taxon>
    </lineage>
</organism>
<sequence length="68" mass="7799">MNIVDLFSGAGGLTFGFYYFEYVRNKLAIENFLNVINNTQAFVNYIEGEIHFDILDEDDLPDIATSNR</sequence>
<dbReference type="Proteomes" id="UP000253034">
    <property type="component" value="Unassembled WGS sequence"/>
</dbReference>
<dbReference type="EMBL" id="QPJT01000002">
    <property type="protein sequence ID" value="RCX20157.1"/>
    <property type="molecule type" value="Genomic_DNA"/>
</dbReference>
<proteinExistence type="predicted"/>
<keyword evidence="2" id="KW-1185">Reference proteome</keyword>
<name>A0A369BI88_9FIRM</name>
<accession>A0A369BI88</accession>
<reference evidence="1 2" key="1">
    <citation type="submission" date="2018-07" db="EMBL/GenBank/DDBJ databases">
        <title>Genomic Encyclopedia of Type Strains, Phase IV (KMG-IV): sequencing the most valuable type-strain genomes for metagenomic binning, comparative biology and taxonomic classification.</title>
        <authorList>
            <person name="Goeker M."/>
        </authorList>
    </citation>
    <scope>NUCLEOTIDE SEQUENCE [LARGE SCALE GENOMIC DNA]</scope>
    <source>
        <strain evidence="1 2">DSM 27016</strain>
    </source>
</reference>
<comment type="caution">
    <text evidence="1">The sequence shown here is derived from an EMBL/GenBank/DDBJ whole genome shotgun (WGS) entry which is preliminary data.</text>
</comment>
<dbReference type="OrthoDB" id="9813719at2"/>
<dbReference type="RefSeq" id="WP_114296271.1">
    <property type="nucleotide sequence ID" value="NZ_QPJT01000002.1"/>
</dbReference>
<protein>
    <submittedName>
        <fullName evidence="1">Uncharacterized protein</fullName>
    </submittedName>
</protein>
<evidence type="ECO:0000313" key="1">
    <source>
        <dbReference type="EMBL" id="RCX20157.1"/>
    </source>
</evidence>
<dbReference type="AlphaFoldDB" id="A0A369BI88"/>
<gene>
    <name evidence="1" type="ORF">DFR58_102230</name>
</gene>